<reference evidence="2" key="2">
    <citation type="journal article" date="2021" name="Syst. Appl. Microbiol.">
        <title>Roseomonas hellenica sp. nov., isolated from roots of wild-growing Alkanna tinctoria.</title>
        <authorList>
            <person name="Rat A."/>
            <person name="Naranjo H.D."/>
            <person name="Lebbe L."/>
            <person name="Cnockaert M."/>
            <person name="Krigas N."/>
            <person name="Grigoriadou K."/>
            <person name="Maloupa E."/>
            <person name="Willems A."/>
        </authorList>
    </citation>
    <scope>NUCLEOTIDE SEQUENCE</scope>
    <source>
        <strain evidence="2">LMG 28251</strain>
    </source>
</reference>
<dbReference type="AlphaFoldDB" id="A0AAF1K569"/>
<dbReference type="GO" id="GO:0016757">
    <property type="term" value="F:glycosyltransferase activity"/>
    <property type="evidence" value="ECO:0007669"/>
    <property type="project" value="InterPro"/>
</dbReference>
<accession>A0AAF1K569</accession>
<dbReference type="RefSeq" id="WP_211875105.1">
    <property type="nucleotide sequence ID" value="NZ_JAAEDH010000016.1"/>
</dbReference>
<gene>
    <name evidence="2" type="ORF">GXW79_14350</name>
</gene>
<dbReference type="SUPFAM" id="SSF53756">
    <property type="entry name" value="UDP-Glycosyltransferase/glycogen phosphorylase"/>
    <property type="match status" value="1"/>
</dbReference>
<dbReference type="Pfam" id="PF00534">
    <property type="entry name" value="Glycos_transf_1"/>
    <property type="match status" value="1"/>
</dbReference>
<dbReference type="Proteomes" id="UP001196068">
    <property type="component" value="Unassembled WGS sequence"/>
</dbReference>
<evidence type="ECO:0000259" key="1">
    <source>
        <dbReference type="Pfam" id="PF00534"/>
    </source>
</evidence>
<proteinExistence type="predicted"/>
<feature type="domain" description="Glycosyl transferase family 1" evidence="1">
    <location>
        <begin position="202"/>
        <end position="271"/>
    </location>
</feature>
<dbReference type="Gene3D" id="3.40.50.2000">
    <property type="entry name" value="Glycogen Phosphorylase B"/>
    <property type="match status" value="2"/>
</dbReference>
<dbReference type="InterPro" id="IPR001296">
    <property type="entry name" value="Glyco_trans_1"/>
</dbReference>
<reference evidence="2" key="1">
    <citation type="submission" date="2020-01" db="EMBL/GenBank/DDBJ databases">
        <authorList>
            <person name="Rat A."/>
        </authorList>
    </citation>
    <scope>NUCLEOTIDE SEQUENCE</scope>
    <source>
        <strain evidence="2">LMG 28251</strain>
    </source>
</reference>
<keyword evidence="3" id="KW-1185">Reference proteome</keyword>
<evidence type="ECO:0000313" key="3">
    <source>
        <dbReference type="Proteomes" id="UP001196068"/>
    </source>
</evidence>
<dbReference type="EMBL" id="JAAEDH010000016">
    <property type="protein sequence ID" value="MBR0656259.1"/>
    <property type="molecule type" value="Genomic_DNA"/>
</dbReference>
<name>A0AAF1K569_9PROT</name>
<organism evidence="2 3">
    <name type="scientific">Plastoroseomonas arctica</name>
    <dbReference type="NCBI Taxonomy" id="1509237"/>
    <lineage>
        <taxon>Bacteria</taxon>
        <taxon>Pseudomonadati</taxon>
        <taxon>Pseudomonadota</taxon>
        <taxon>Alphaproteobacteria</taxon>
        <taxon>Acetobacterales</taxon>
        <taxon>Acetobacteraceae</taxon>
        <taxon>Plastoroseomonas</taxon>
    </lineage>
</organism>
<sequence length="322" mass="35204">MRIAFLGHSYHRLTGSSRFMQAILLARLGAVEVFEDESWQGGAAVDVAAVLAGGFDAIHVWQMEQPLEALVAARPGVPIYWYPMQDSARHLGPAFWSRTAPGARIIAFCRAVHEDAVRRGLDSAWFQYFPDPSGVAPVGAADGVFCWPRREAFGWPLLKRLLPLGFSGRLHLHDHPDPGSAPPALPDAVDIAAHGITQSRWFEDRGALDRLLGEFLIYVAPRLHEGIGMAFLEALARGQCVVAADRATMNEYITDGVNGLLFDPDRPRPLDFARAVAMGARARELVALGHVRWQRDAAGRLLDALTAPPGTRLRALAEPFPA</sequence>
<evidence type="ECO:0000313" key="2">
    <source>
        <dbReference type="EMBL" id="MBR0656259.1"/>
    </source>
</evidence>
<protein>
    <submittedName>
        <fullName evidence="2">Glycosyltransferase family 4 protein</fullName>
    </submittedName>
</protein>
<comment type="caution">
    <text evidence="2">The sequence shown here is derived from an EMBL/GenBank/DDBJ whole genome shotgun (WGS) entry which is preliminary data.</text>
</comment>